<evidence type="ECO:0000313" key="1">
    <source>
        <dbReference type="EMBL" id="KAI0295871.1"/>
    </source>
</evidence>
<reference evidence="1" key="1">
    <citation type="journal article" date="2022" name="New Phytol.">
        <title>Evolutionary transition to the ectomycorrhizal habit in the genomes of a hyperdiverse lineage of mushroom-forming fungi.</title>
        <authorList>
            <person name="Looney B."/>
            <person name="Miyauchi S."/>
            <person name="Morin E."/>
            <person name="Drula E."/>
            <person name="Courty P.E."/>
            <person name="Kohler A."/>
            <person name="Kuo A."/>
            <person name="LaButti K."/>
            <person name="Pangilinan J."/>
            <person name="Lipzen A."/>
            <person name="Riley R."/>
            <person name="Andreopoulos W."/>
            <person name="He G."/>
            <person name="Johnson J."/>
            <person name="Nolan M."/>
            <person name="Tritt A."/>
            <person name="Barry K.W."/>
            <person name="Grigoriev I.V."/>
            <person name="Nagy L.G."/>
            <person name="Hibbett D."/>
            <person name="Henrissat B."/>
            <person name="Matheny P.B."/>
            <person name="Labbe J."/>
            <person name="Martin F.M."/>
        </authorList>
    </citation>
    <scope>NUCLEOTIDE SEQUENCE</scope>
    <source>
        <strain evidence="1">BPL690</strain>
    </source>
</reference>
<protein>
    <submittedName>
        <fullName evidence="1">Uncharacterized protein</fullName>
    </submittedName>
</protein>
<sequence length="152" mass="16631">MFFLCITFARVVVKKKVFRTRFVFCDHIYNSRSHQNIAHGLVPRVIKSLGLGRVSHAASAIRRCHFCDKLCPLQGPISAPLGSRPSSSSARGEAALQCMLHTPTNRATLHAISKPSDNSAVSLPQYPDHCGAFFLNGLFHTTDIGSLITVLT</sequence>
<dbReference type="EMBL" id="WTXG01000054">
    <property type="protein sequence ID" value="KAI0295871.1"/>
    <property type="molecule type" value="Genomic_DNA"/>
</dbReference>
<accession>A0AAD4M0Q4</accession>
<dbReference type="Proteomes" id="UP001203297">
    <property type="component" value="Unassembled WGS sequence"/>
</dbReference>
<name>A0AAD4M0Q4_9AGAM</name>
<organism evidence="1 2">
    <name type="scientific">Multifurca ochricompacta</name>
    <dbReference type="NCBI Taxonomy" id="376703"/>
    <lineage>
        <taxon>Eukaryota</taxon>
        <taxon>Fungi</taxon>
        <taxon>Dikarya</taxon>
        <taxon>Basidiomycota</taxon>
        <taxon>Agaricomycotina</taxon>
        <taxon>Agaricomycetes</taxon>
        <taxon>Russulales</taxon>
        <taxon>Russulaceae</taxon>
        <taxon>Multifurca</taxon>
    </lineage>
</organism>
<comment type="caution">
    <text evidence="1">The sequence shown here is derived from an EMBL/GenBank/DDBJ whole genome shotgun (WGS) entry which is preliminary data.</text>
</comment>
<gene>
    <name evidence="1" type="ORF">B0F90DRAFT_1136777</name>
</gene>
<dbReference type="AlphaFoldDB" id="A0AAD4M0Q4"/>
<proteinExistence type="predicted"/>
<keyword evidence="2" id="KW-1185">Reference proteome</keyword>
<evidence type="ECO:0000313" key="2">
    <source>
        <dbReference type="Proteomes" id="UP001203297"/>
    </source>
</evidence>